<reference evidence="10" key="8">
    <citation type="journal article" date="2005" name="Science">
        <title>Antisense Transcription in the Mammalian Transcriptome.</title>
        <authorList>
            <consortium name="RIKEN Genome Exploration Research Group and Genome Science Group (Genome Network Project Core Group) and the FANTOM Consortium"/>
        </authorList>
    </citation>
    <scope>NUCLEOTIDE SEQUENCE</scope>
    <source>
        <strain evidence="10">C57BL/6J</strain>
        <tissue evidence="10">Thymus</tissue>
    </source>
</reference>
<evidence type="ECO:0000256" key="6">
    <source>
        <dbReference type="ARBA" id="ARBA00022691"/>
    </source>
</evidence>
<reference evidence="10" key="2">
    <citation type="journal article" date="2000" name="Genome Res.">
        <title>Normalization and subtraction of cap-trapper-selected cDNAs to prepare full-length cDNA libraries for rapid discovery of new genes.</title>
        <authorList>
            <person name="Carninci P."/>
            <person name="Shibata Y."/>
            <person name="Hayatsu N."/>
            <person name="Sugahara Y."/>
            <person name="Shibata K."/>
            <person name="Itoh M."/>
            <person name="Konno H."/>
            <person name="Okazaki Y."/>
            <person name="Muramatsu M."/>
            <person name="Hayashizaki Y."/>
        </authorList>
    </citation>
    <scope>NUCLEOTIDE SEQUENCE</scope>
    <source>
        <strain evidence="10">C57BL/6J</strain>
        <tissue evidence="10">Thymus</tissue>
    </source>
</reference>
<reference evidence="10" key="4">
    <citation type="submission" date="2000-07" db="EMBL/GenBank/DDBJ databases">
        <authorList>
            <person name="Adachi J."/>
            <person name="Aizawa K."/>
            <person name="Akahira S."/>
            <person name="Akimura T."/>
            <person name="Arai A."/>
            <person name="Aono H."/>
            <person name="Arakawa T."/>
            <person name="Bono H."/>
            <person name="Carninci P."/>
            <person name="Fukuda S."/>
            <person name="Fukunishi Y."/>
            <person name="Furuno M."/>
            <person name="Hanagaki T."/>
            <person name="Hara A."/>
            <person name="Hayatsu N."/>
            <person name="Hiramoto K."/>
            <person name="Hiraoka T."/>
            <person name="Hori F."/>
            <person name="Imotani K."/>
            <person name="Ishii Y."/>
            <person name="Itoh M."/>
            <person name="Izawa M."/>
            <person name="Kasukawa T."/>
            <person name="Kato H."/>
            <person name="Kawai J."/>
            <person name="Kojima Y."/>
            <person name="Konno H."/>
            <person name="Kouda M."/>
            <person name="Koya S."/>
            <person name="Kurihara C."/>
            <person name="Matsuyama T."/>
            <person name="Miyazaki A."/>
            <person name="Nishi K."/>
            <person name="Nomura K."/>
            <person name="Numazaki R."/>
            <person name="Ohno M."/>
            <person name="Okazaki Y."/>
            <person name="Okido T."/>
            <person name="Owa C."/>
            <person name="Saito H."/>
            <person name="Saito R."/>
            <person name="Sakai C."/>
            <person name="Sakai K."/>
            <person name="Sano H."/>
            <person name="Sasaki D."/>
            <person name="Shibata K."/>
            <person name="Shibata Y."/>
            <person name="Shinagawa A."/>
            <person name="Shiraki T."/>
            <person name="Sogabe Y."/>
            <person name="Suzuki H."/>
            <person name="Tagami M."/>
            <person name="Tagawa A."/>
            <person name="Takahashi F."/>
            <person name="Tanaka T."/>
            <person name="Tejima Y."/>
            <person name="Toya T."/>
            <person name="Yamamura T."/>
            <person name="Yasunishi A."/>
            <person name="Yoshida K."/>
            <person name="Yoshino M."/>
            <person name="Muramatsu M."/>
            <person name="Hayashizaki Y."/>
        </authorList>
    </citation>
    <scope>NUCLEOTIDE SEQUENCE</scope>
    <source>
        <strain evidence="10">C57BL/6J</strain>
        <tissue evidence="10">Thymus</tissue>
    </source>
</reference>
<accession>Q8C1I1</accession>
<evidence type="ECO:0000256" key="5">
    <source>
        <dbReference type="ARBA" id="ARBA00022679"/>
    </source>
</evidence>
<dbReference type="InterPro" id="IPR046341">
    <property type="entry name" value="SET_dom_sf"/>
</dbReference>
<evidence type="ECO:0000313" key="11">
    <source>
        <dbReference type="MGI" id="MGI:1276574"/>
    </source>
</evidence>
<keyword evidence="4" id="KW-0489">Methyltransferase</keyword>
<dbReference type="GO" id="GO:0008168">
    <property type="term" value="F:methyltransferase activity"/>
    <property type="evidence" value="ECO:0007669"/>
    <property type="project" value="UniProtKB-KW"/>
</dbReference>
<dbReference type="MGI" id="MGI:1276574">
    <property type="gene designation" value="Nsd2"/>
</dbReference>
<dbReference type="EMBL" id="AK017992">
    <property type="protein sequence ID" value="BAC25538.1"/>
    <property type="molecule type" value="mRNA"/>
</dbReference>
<sequence>MGTLVGLFAVCDIPAGTELTFNYNLDCLGNEKTVCRCGASNCSGFLGDRPKTSASLSSEEKGKKAKKKTRRRRAKGEGNGSQRMSASAVVMVGSWCCVTASSVPRPTTYPASVWASGPLGSGNVLGITVMYVANLLPHFATSAPTHSVRNTKMGLLSVPPRMGSPTAVSMT</sequence>
<proteinExistence type="evidence at transcript level"/>
<keyword evidence="3" id="KW-0158">Chromosome</keyword>
<evidence type="ECO:0000256" key="3">
    <source>
        <dbReference type="ARBA" id="ARBA00022454"/>
    </source>
</evidence>
<reference evidence="10" key="6">
    <citation type="journal article" date="2002" name="Nature">
        <title>Analysis of the mouse transcriptome based on functional annotation of 60,770 full-length cDNAs.</title>
        <authorList>
            <consortium name="The FANTOM Consortium and the RIKEN Genome Exploration Research Group Phase I and II Team"/>
        </authorList>
    </citation>
    <scope>NUCLEOTIDE SEQUENCE</scope>
    <source>
        <strain evidence="10">C57BL/6J</strain>
        <tissue evidence="10">Thymus</tissue>
    </source>
</reference>
<gene>
    <name evidence="11" type="primary">Nsd2</name>
    <name evidence="11" type="synonym">Whsc1</name>
</gene>
<comment type="subcellular location">
    <subcellularLocation>
        <location evidence="2">Chromosome</location>
    </subcellularLocation>
    <subcellularLocation>
        <location evidence="1">Nucleus</location>
    </subcellularLocation>
</comment>
<dbReference type="PROSITE" id="PS50868">
    <property type="entry name" value="POST_SET"/>
    <property type="match status" value="1"/>
</dbReference>
<reference evidence="10" key="5">
    <citation type="journal article" date="2001" name="Nature">
        <title>Functional annotation of a full-length mouse cDNA collection.</title>
        <authorList>
            <consortium name="The RIKEN Genome Exploration Research Group Phase II Team and the FANTOM Consortium"/>
        </authorList>
    </citation>
    <scope>NUCLEOTIDE SEQUENCE</scope>
    <source>
        <strain evidence="10">C57BL/6J</strain>
        <tissue evidence="10">Thymus</tissue>
    </source>
</reference>
<evidence type="ECO:0000256" key="7">
    <source>
        <dbReference type="ARBA" id="ARBA00023242"/>
    </source>
</evidence>
<dbReference type="GO" id="GO:0005694">
    <property type="term" value="C:chromosome"/>
    <property type="evidence" value="ECO:0007669"/>
    <property type="project" value="UniProtKB-SubCell"/>
</dbReference>
<keyword evidence="5" id="KW-0808">Transferase</keyword>
<protein>
    <recommendedName>
        <fullName evidence="9">Post-SET domain-containing protein</fullName>
    </recommendedName>
</protein>
<evidence type="ECO:0000256" key="2">
    <source>
        <dbReference type="ARBA" id="ARBA00004286"/>
    </source>
</evidence>
<reference evidence="10" key="3">
    <citation type="journal article" date="2000" name="Genome Res.">
        <title>RIKEN integrated sequence analysis (RISA) system--384-format sequencing pipeline with 384 multicapillary sequencer.</title>
        <authorList>
            <person name="Shibata K."/>
            <person name="Itoh M."/>
            <person name="Aizawa K."/>
            <person name="Nagaoka S."/>
            <person name="Sasaki N."/>
            <person name="Carninci P."/>
            <person name="Konno H."/>
            <person name="Akiyama J."/>
            <person name="Nishi K."/>
            <person name="Kitsunai T."/>
            <person name="Tashiro H."/>
            <person name="Itoh M."/>
            <person name="Sumi N."/>
            <person name="Ishii Y."/>
            <person name="Nakamura S."/>
            <person name="Hazama M."/>
            <person name="Nishine T."/>
            <person name="Harada A."/>
            <person name="Yamamoto R."/>
            <person name="Matsumoto H."/>
            <person name="Sakaguchi S."/>
            <person name="Ikegami T."/>
            <person name="Kashiwagi K."/>
            <person name="Fujiwake S."/>
            <person name="Inoue K."/>
            <person name="Togawa Y."/>
            <person name="Izawa M."/>
            <person name="Ohara E."/>
            <person name="Watahiki M."/>
            <person name="Yoneda Y."/>
            <person name="Ishikawa T."/>
            <person name="Ozawa K."/>
            <person name="Tanaka T."/>
            <person name="Matsuura S."/>
            <person name="Kawai J."/>
            <person name="Okazaki Y."/>
            <person name="Muramatsu M."/>
            <person name="Inoue Y."/>
            <person name="Kira A."/>
            <person name="Hayashizaki Y."/>
        </authorList>
    </citation>
    <scope>NUCLEOTIDE SEQUENCE</scope>
    <source>
        <strain evidence="10">C57BL/6J</strain>
        <tissue evidence="10">Thymus</tissue>
    </source>
</reference>
<dbReference type="AGR" id="MGI:1276574"/>
<name>Q8C1I1_MOUSE</name>
<dbReference type="AlphaFoldDB" id="Q8C1I1"/>
<evidence type="ECO:0000313" key="10">
    <source>
        <dbReference type="EMBL" id="BAC25538.1"/>
    </source>
</evidence>
<dbReference type="GO" id="GO:0005634">
    <property type="term" value="C:nucleus"/>
    <property type="evidence" value="ECO:0007669"/>
    <property type="project" value="UniProtKB-SubCell"/>
</dbReference>
<dbReference type="InterPro" id="IPR050777">
    <property type="entry name" value="SET2_Histone-Lys_MeTrsfase"/>
</dbReference>
<dbReference type="SMART" id="SM00508">
    <property type="entry name" value="PostSET"/>
    <property type="match status" value="1"/>
</dbReference>
<dbReference type="SUPFAM" id="SSF82199">
    <property type="entry name" value="SET domain"/>
    <property type="match status" value="1"/>
</dbReference>
<dbReference type="InterPro" id="IPR003616">
    <property type="entry name" value="Post-SET_dom"/>
</dbReference>
<evidence type="ECO:0000256" key="8">
    <source>
        <dbReference type="SAM" id="MobiDB-lite"/>
    </source>
</evidence>
<reference evidence="10" key="1">
    <citation type="journal article" date="1999" name="Methods Enzymol.">
        <title>High-efficiency full-length cDNA cloning.</title>
        <authorList>
            <person name="Carninci P."/>
            <person name="Hayashizaki Y."/>
        </authorList>
    </citation>
    <scope>NUCLEOTIDE SEQUENCE</scope>
    <source>
        <strain evidence="10">C57BL/6J</strain>
        <tissue evidence="10">Thymus</tissue>
    </source>
</reference>
<keyword evidence="7" id="KW-0539">Nucleus</keyword>
<dbReference type="GO" id="GO:0032259">
    <property type="term" value="P:methylation"/>
    <property type="evidence" value="ECO:0007669"/>
    <property type="project" value="UniProtKB-KW"/>
</dbReference>
<evidence type="ECO:0000256" key="4">
    <source>
        <dbReference type="ARBA" id="ARBA00022603"/>
    </source>
</evidence>
<evidence type="ECO:0000256" key="1">
    <source>
        <dbReference type="ARBA" id="ARBA00004123"/>
    </source>
</evidence>
<dbReference type="Gene3D" id="2.170.270.10">
    <property type="entry name" value="SET domain"/>
    <property type="match status" value="1"/>
</dbReference>
<feature type="compositionally biased region" description="Basic residues" evidence="8">
    <location>
        <begin position="63"/>
        <end position="74"/>
    </location>
</feature>
<feature type="region of interest" description="Disordered" evidence="8">
    <location>
        <begin position="50"/>
        <end position="85"/>
    </location>
</feature>
<dbReference type="PeptideAtlas" id="Q8C1I1"/>
<evidence type="ECO:0000259" key="9">
    <source>
        <dbReference type="PROSITE" id="PS50868"/>
    </source>
</evidence>
<organism evidence="10">
    <name type="scientific">Mus musculus</name>
    <name type="common">Mouse</name>
    <dbReference type="NCBI Taxonomy" id="10090"/>
    <lineage>
        <taxon>Eukaryota</taxon>
        <taxon>Metazoa</taxon>
        <taxon>Chordata</taxon>
        <taxon>Craniata</taxon>
        <taxon>Vertebrata</taxon>
        <taxon>Euteleostomi</taxon>
        <taxon>Mammalia</taxon>
        <taxon>Eutheria</taxon>
        <taxon>Euarchontoglires</taxon>
        <taxon>Glires</taxon>
        <taxon>Rodentia</taxon>
        <taxon>Myomorpha</taxon>
        <taxon>Muroidea</taxon>
        <taxon>Muridae</taxon>
        <taxon>Murinae</taxon>
        <taxon>Mus</taxon>
        <taxon>Mus</taxon>
    </lineage>
</organism>
<dbReference type="PANTHER" id="PTHR22884">
    <property type="entry name" value="SET DOMAIN PROTEINS"/>
    <property type="match status" value="1"/>
</dbReference>
<feature type="domain" description="Post-SET" evidence="9">
    <location>
        <begin position="31"/>
        <end position="47"/>
    </location>
</feature>
<reference evidence="10" key="7">
    <citation type="journal article" date="2005" name="Science">
        <title>The Transcriptional Landscape of the Mammalian Genome.</title>
        <authorList>
            <consortium name="The FANTOM Consortium"/>
            <consortium name="Riken Genome Exploration Research Group and Genome Science Group (Genome Network Project Core Group)"/>
        </authorList>
    </citation>
    <scope>NUCLEOTIDE SEQUENCE</scope>
    <source>
        <strain evidence="10">C57BL/6J</strain>
        <tissue evidence="10">Thymus</tissue>
    </source>
</reference>
<keyword evidence="6" id="KW-0949">S-adenosyl-L-methionine</keyword>